<gene>
    <name evidence="2" type="ORF">HRUBRA_02794</name>
</gene>
<dbReference type="EMBL" id="AUVB01000088">
    <property type="protein sequence ID" value="KGE02656.1"/>
    <property type="molecule type" value="Genomic_DNA"/>
</dbReference>
<accession>A0A095XSL9</accession>
<keyword evidence="1" id="KW-0732">Signal</keyword>
<evidence type="ECO:0008006" key="4">
    <source>
        <dbReference type="Google" id="ProtNLM"/>
    </source>
</evidence>
<dbReference type="InterPro" id="IPR018673">
    <property type="entry name" value="DUF2141"/>
</dbReference>
<dbReference type="eggNOG" id="COG4704">
    <property type="taxonomic scope" value="Bacteria"/>
</dbReference>
<evidence type="ECO:0000313" key="3">
    <source>
        <dbReference type="Proteomes" id="UP000029640"/>
    </source>
</evidence>
<dbReference type="STRING" id="1265313.HRUBRA_02794"/>
<reference evidence="2 3" key="1">
    <citation type="journal article" date="2014" name="Genome Announc.">
        <title>Genome Sequence of Gammaproteobacterial Pseudohaliea rubra Type Strain DSM 19751, Isolated from Coastal Seawater of the Mediterranean Sea.</title>
        <authorList>
            <person name="Spring S."/>
            <person name="Fiebig A."/>
            <person name="Riedel T."/>
            <person name="Goker M."/>
            <person name="Klenk H.P."/>
        </authorList>
    </citation>
    <scope>NUCLEOTIDE SEQUENCE [LARGE SCALE GENOMIC DNA]</scope>
    <source>
        <strain evidence="2 3">DSM 19751</strain>
    </source>
</reference>
<dbReference type="RefSeq" id="WP_035516886.1">
    <property type="nucleotide sequence ID" value="NZ_KN234771.1"/>
</dbReference>
<dbReference type="Pfam" id="PF09912">
    <property type="entry name" value="DUF2141"/>
    <property type="match status" value="1"/>
</dbReference>
<dbReference type="HOGENOM" id="CLU_125018_2_0_6"/>
<comment type="caution">
    <text evidence="2">The sequence shown here is derived from an EMBL/GenBank/DDBJ whole genome shotgun (WGS) entry which is preliminary data.</text>
</comment>
<feature type="chain" id="PRO_5001912948" description="DUF2141 domain-containing protein" evidence="1">
    <location>
        <begin position="21"/>
        <end position="137"/>
    </location>
</feature>
<dbReference type="PATRIC" id="fig|1265313.6.peg.2751"/>
<dbReference type="Proteomes" id="UP000029640">
    <property type="component" value="Unassembled WGS sequence"/>
</dbReference>
<dbReference type="OrthoDB" id="9788332at2"/>
<protein>
    <recommendedName>
        <fullName evidence="4">DUF2141 domain-containing protein</fullName>
    </recommendedName>
</protein>
<evidence type="ECO:0000313" key="2">
    <source>
        <dbReference type="EMBL" id="KGE02656.1"/>
    </source>
</evidence>
<feature type="signal peptide" evidence="1">
    <location>
        <begin position="1"/>
        <end position="20"/>
    </location>
</feature>
<dbReference type="AlphaFoldDB" id="A0A095XSL9"/>
<name>A0A095XSL9_9GAMM</name>
<sequence>MHPRYFLVASAALAAAPAFANQLAVEVTGISDVRGTLMVAVYDSSETFDGEGKPVAAKRAEVGAGTVVVTFDELAPGEHAVKLYHDANGNGELDRNMLGLPSEGYGFSNNGGRYGPPPFEEARFTVDGDTRISIRLR</sequence>
<keyword evidence="3" id="KW-1185">Reference proteome</keyword>
<evidence type="ECO:0000256" key="1">
    <source>
        <dbReference type="SAM" id="SignalP"/>
    </source>
</evidence>
<proteinExistence type="predicted"/>
<organism evidence="2 3">
    <name type="scientific">Pseudohaliea rubra DSM 19751</name>
    <dbReference type="NCBI Taxonomy" id="1265313"/>
    <lineage>
        <taxon>Bacteria</taxon>
        <taxon>Pseudomonadati</taxon>
        <taxon>Pseudomonadota</taxon>
        <taxon>Gammaproteobacteria</taxon>
        <taxon>Cellvibrionales</taxon>
        <taxon>Halieaceae</taxon>
        <taxon>Pseudohaliea</taxon>
    </lineage>
</organism>